<dbReference type="EMBL" id="ML991854">
    <property type="protein sequence ID" value="KAF2229789.1"/>
    <property type="molecule type" value="Genomic_DNA"/>
</dbReference>
<dbReference type="AlphaFoldDB" id="A0A6A6GW16"/>
<keyword evidence="3" id="KW-1185">Reference proteome</keyword>
<evidence type="ECO:0000313" key="3">
    <source>
        <dbReference type="Proteomes" id="UP000800092"/>
    </source>
</evidence>
<name>A0A6A6GW16_VIRVR</name>
<gene>
    <name evidence="2" type="ORF">EV356DRAFT_520624</name>
</gene>
<reference evidence="2" key="1">
    <citation type="journal article" date="2020" name="Stud. Mycol.">
        <title>101 Dothideomycetes genomes: a test case for predicting lifestyles and emergence of pathogens.</title>
        <authorList>
            <person name="Haridas S."/>
            <person name="Albert R."/>
            <person name="Binder M."/>
            <person name="Bloem J."/>
            <person name="Labutti K."/>
            <person name="Salamov A."/>
            <person name="Andreopoulos B."/>
            <person name="Baker S."/>
            <person name="Barry K."/>
            <person name="Bills G."/>
            <person name="Bluhm B."/>
            <person name="Cannon C."/>
            <person name="Castanera R."/>
            <person name="Culley D."/>
            <person name="Daum C."/>
            <person name="Ezra D."/>
            <person name="Gonzalez J."/>
            <person name="Henrissat B."/>
            <person name="Kuo A."/>
            <person name="Liang C."/>
            <person name="Lipzen A."/>
            <person name="Lutzoni F."/>
            <person name="Magnuson J."/>
            <person name="Mondo S."/>
            <person name="Nolan M."/>
            <person name="Ohm R."/>
            <person name="Pangilinan J."/>
            <person name="Park H.-J."/>
            <person name="Ramirez L."/>
            <person name="Alfaro M."/>
            <person name="Sun H."/>
            <person name="Tritt A."/>
            <person name="Yoshinaga Y."/>
            <person name="Zwiers L.-H."/>
            <person name="Turgeon B."/>
            <person name="Goodwin S."/>
            <person name="Spatafora J."/>
            <person name="Crous P."/>
            <person name="Grigoriev I."/>
        </authorList>
    </citation>
    <scope>NUCLEOTIDE SEQUENCE</scope>
    <source>
        <strain evidence="2">Tuck. ex Michener</strain>
    </source>
</reference>
<evidence type="ECO:0000313" key="2">
    <source>
        <dbReference type="EMBL" id="KAF2229789.1"/>
    </source>
</evidence>
<sequence>MWDEDLESRSYNKTGYQKEQGRDERRDKDEEEDDGKDYLWKAFERIIRNTSLPRINCVLDGVDECTGVTFALLLQKFKTLFKDCSKSDPGSSTSKSTITPTSVPLGLI</sequence>
<accession>A0A6A6GW16</accession>
<feature type="compositionally biased region" description="Basic and acidic residues" evidence="1">
    <location>
        <begin position="19"/>
        <end position="28"/>
    </location>
</feature>
<feature type="region of interest" description="Disordered" evidence="1">
    <location>
        <begin position="1"/>
        <end position="34"/>
    </location>
</feature>
<evidence type="ECO:0000256" key="1">
    <source>
        <dbReference type="SAM" id="MobiDB-lite"/>
    </source>
</evidence>
<dbReference type="Proteomes" id="UP000800092">
    <property type="component" value="Unassembled WGS sequence"/>
</dbReference>
<dbReference type="OrthoDB" id="5418336at2759"/>
<protein>
    <submittedName>
        <fullName evidence="2">Uncharacterized protein</fullName>
    </submittedName>
</protein>
<feature type="compositionally biased region" description="Low complexity" evidence="1">
    <location>
        <begin position="87"/>
        <end position="102"/>
    </location>
</feature>
<feature type="region of interest" description="Disordered" evidence="1">
    <location>
        <begin position="85"/>
        <end position="108"/>
    </location>
</feature>
<proteinExistence type="predicted"/>
<organism evidence="2 3">
    <name type="scientific">Viridothelium virens</name>
    <name type="common">Speckled blister lichen</name>
    <name type="synonym">Trypethelium virens</name>
    <dbReference type="NCBI Taxonomy" id="1048519"/>
    <lineage>
        <taxon>Eukaryota</taxon>
        <taxon>Fungi</taxon>
        <taxon>Dikarya</taxon>
        <taxon>Ascomycota</taxon>
        <taxon>Pezizomycotina</taxon>
        <taxon>Dothideomycetes</taxon>
        <taxon>Dothideomycetes incertae sedis</taxon>
        <taxon>Trypetheliales</taxon>
        <taxon>Trypetheliaceae</taxon>
        <taxon>Viridothelium</taxon>
    </lineage>
</organism>